<gene>
    <name evidence="1" type="ORF">Plil01_001376600</name>
</gene>
<dbReference type="EMBL" id="BSXW01000960">
    <property type="protein sequence ID" value="GMF32148.1"/>
    <property type="molecule type" value="Genomic_DNA"/>
</dbReference>
<keyword evidence="2" id="KW-1185">Reference proteome</keyword>
<accession>A0A9W6X5V3</accession>
<dbReference type="OrthoDB" id="93167at2759"/>
<dbReference type="PANTHER" id="PTHR19446">
    <property type="entry name" value="REVERSE TRANSCRIPTASES"/>
    <property type="match status" value="1"/>
</dbReference>
<proteinExistence type="predicted"/>
<sequence length="170" mass="19275">MLSLLRTPTTLVRLITRHGDVAVDIDEQEHLLNTIERNLKPEEAEKLDEDLTAAKFDRAIESMKSHSAPGPDGFTADFFKLDSATFGAILLEVFRYQQERGIMLPHQRYSSVALLFKKGDRSHPGNFRPITLMPVEVKILSEVLVKRLRSSITFLVHADQKGFIPGRLIH</sequence>
<evidence type="ECO:0000313" key="1">
    <source>
        <dbReference type="EMBL" id="GMF32148.1"/>
    </source>
</evidence>
<organism evidence="1 2">
    <name type="scientific">Phytophthora lilii</name>
    <dbReference type="NCBI Taxonomy" id="2077276"/>
    <lineage>
        <taxon>Eukaryota</taxon>
        <taxon>Sar</taxon>
        <taxon>Stramenopiles</taxon>
        <taxon>Oomycota</taxon>
        <taxon>Peronosporomycetes</taxon>
        <taxon>Peronosporales</taxon>
        <taxon>Peronosporaceae</taxon>
        <taxon>Phytophthora</taxon>
    </lineage>
</organism>
<reference evidence="1" key="1">
    <citation type="submission" date="2023-04" db="EMBL/GenBank/DDBJ databases">
        <title>Phytophthora lilii NBRC 32176.</title>
        <authorList>
            <person name="Ichikawa N."/>
            <person name="Sato H."/>
            <person name="Tonouchi N."/>
        </authorList>
    </citation>
    <scope>NUCLEOTIDE SEQUENCE</scope>
    <source>
        <strain evidence="1">NBRC 32176</strain>
    </source>
</reference>
<evidence type="ECO:0000313" key="2">
    <source>
        <dbReference type="Proteomes" id="UP001165083"/>
    </source>
</evidence>
<dbReference type="Proteomes" id="UP001165083">
    <property type="component" value="Unassembled WGS sequence"/>
</dbReference>
<dbReference type="SUPFAM" id="SSF56672">
    <property type="entry name" value="DNA/RNA polymerases"/>
    <property type="match status" value="1"/>
</dbReference>
<name>A0A9W6X5V3_9STRA</name>
<comment type="caution">
    <text evidence="1">The sequence shown here is derived from an EMBL/GenBank/DDBJ whole genome shotgun (WGS) entry which is preliminary data.</text>
</comment>
<dbReference type="AlphaFoldDB" id="A0A9W6X5V3"/>
<dbReference type="InterPro" id="IPR043502">
    <property type="entry name" value="DNA/RNA_pol_sf"/>
</dbReference>
<protein>
    <submittedName>
        <fullName evidence="1">Unnamed protein product</fullName>
    </submittedName>
</protein>